<evidence type="ECO:0000313" key="4">
    <source>
        <dbReference type="Proteomes" id="UP000660262"/>
    </source>
</evidence>
<proteinExistence type="predicted"/>
<gene>
    <name evidence="3" type="ORF">PPROV_001042900</name>
</gene>
<dbReference type="Pfam" id="PF08513">
    <property type="entry name" value="LisH"/>
    <property type="match status" value="1"/>
</dbReference>
<dbReference type="InterPro" id="IPR050618">
    <property type="entry name" value="Ubq-SigPath_Reg"/>
</dbReference>
<dbReference type="InterPro" id="IPR013144">
    <property type="entry name" value="CRA_dom"/>
</dbReference>
<dbReference type="OrthoDB" id="2415936at2759"/>
<protein>
    <recommendedName>
        <fullName evidence="2">CTLH domain-containing protein</fullName>
    </recommendedName>
</protein>
<sequence length="285" mass="31345">MPLSSGDGMDTAMARHNHTNNHSNSTSSAIKQQWHRLLLRASLQSPSTAAAGALDPGQVGQGLAVANPVHALILDFLVTEGHADAAVAFARESASQQHVDTAMIKTRMKTKQLVMQGDVDRAIDEITREHPAFWDEHPSLLFHLKLQKLLQLIRSKQTEKALACARDDLAHISMSDPEKLNELERAVSLLAFDEPETSPLADMLAHERVKTTASRLNAALLAVQSRSHASSEREARCALVSGKREGESALSGLFRRLSLKQQQQKWGQRVGEVKTYVRWDGTLDA</sequence>
<dbReference type="PROSITE" id="PS50896">
    <property type="entry name" value="LISH"/>
    <property type="match status" value="1"/>
</dbReference>
<dbReference type="InterPro" id="IPR024964">
    <property type="entry name" value="CTLH/CRA"/>
</dbReference>
<dbReference type="SMART" id="SM00668">
    <property type="entry name" value="CTLH"/>
    <property type="match status" value="1"/>
</dbReference>
<name>A0A830I1R6_9CHLO</name>
<evidence type="ECO:0000256" key="1">
    <source>
        <dbReference type="SAM" id="MobiDB-lite"/>
    </source>
</evidence>
<dbReference type="InterPro" id="IPR006594">
    <property type="entry name" value="LisH"/>
</dbReference>
<accession>A0A830I1R6</accession>
<dbReference type="EMBL" id="BNJQ01000036">
    <property type="protein sequence ID" value="GHP11701.1"/>
    <property type="molecule type" value="Genomic_DNA"/>
</dbReference>
<organism evidence="3 4">
    <name type="scientific">Pycnococcus provasolii</name>
    <dbReference type="NCBI Taxonomy" id="41880"/>
    <lineage>
        <taxon>Eukaryota</taxon>
        <taxon>Viridiplantae</taxon>
        <taxon>Chlorophyta</taxon>
        <taxon>Pseudoscourfieldiophyceae</taxon>
        <taxon>Pseudoscourfieldiales</taxon>
        <taxon>Pycnococcaceae</taxon>
        <taxon>Pycnococcus</taxon>
    </lineage>
</organism>
<reference evidence="3" key="1">
    <citation type="submission" date="2020-10" db="EMBL/GenBank/DDBJ databases">
        <title>Unveiling of a novel bifunctional photoreceptor, Dualchrome1, isolated from a cosmopolitan green alga.</title>
        <authorList>
            <person name="Suzuki S."/>
            <person name="Kawachi M."/>
        </authorList>
    </citation>
    <scope>NUCLEOTIDE SEQUENCE</scope>
    <source>
        <strain evidence="3">NIES 2893</strain>
    </source>
</reference>
<feature type="region of interest" description="Disordered" evidence="1">
    <location>
        <begin position="1"/>
        <end position="30"/>
    </location>
</feature>
<dbReference type="PROSITE" id="PS50897">
    <property type="entry name" value="CTLH"/>
    <property type="match status" value="1"/>
</dbReference>
<dbReference type="SMART" id="SM00757">
    <property type="entry name" value="CRA"/>
    <property type="match status" value="1"/>
</dbReference>
<dbReference type="PANTHER" id="PTHR12864">
    <property type="entry name" value="RAN BINDING PROTEIN 9-RELATED"/>
    <property type="match status" value="1"/>
</dbReference>
<dbReference type="AlphaFoldDB" id="A0A830I1R6"/>
<dbReference type="Proteomes" id="UP000660262">
    <property type="component" value="Unassembled WGS sequence"/>
</dbReference>
<dbReference type="Pfam" id="PF10607">
    <property type="entry name" value="CTLH"/>
    <property type="match status" value="1"/>
</dbReference>
<evidence type="ECO:0000259" key="2">
    <source>
        <dbReference type="PROSITE" id="PS50897"/>
    </source>
</evidence>
<evidence type="ECO:0000313" key="3">
    <source>
        <dbReference type="EMBL" id="GHP11701.1"/>
    </source>
</evidence>
<dbReference type="InterPro" id="IPR006595">
    <property type="entry name" value="CTLH_C"/>
</dbReference>
<keyword evidence="4" id="KW-1185">Reference proteome</keyword>
<comment type="caution">
    <text evidence="3">The sequence shown here is derived from an EMBL/GenBank/DDBJ whole genome shotgun (WGS) entry which is preliminary data.</text>
</comment>
<feature type="domain" description="CTLH" evidence="2">
    <location>
        <begin position="103"/>
        <end position="160"/>
    </location>
</feature>